<feature type="domain" description="Translation initiation factor 3 N-terminal" evidence="4">
    <location>
        <begin position="74"/>
        <end position="145"/>
    </location>
</feature>
<dbReference type="GO" id="GO:0032790">
    <property type="term" value="P:ribosome disassembly"/>
    <property type="evidence" value="ECO:0007669"/>
    <property type="project" value="TreeGrafter"/>
</dbReference>
<sequence>MKYLQRLGLAAAQPLHHALFSSRHTNRRFPDTLLRLYSASSSRSANQFVNHRRVASDTISQANAPKPQRWSRPTNEEIKARFIQLVNAAGGVDPAEPKPHILRSFSKSTHILVELDGGGPDRHPVCKVMPLKEFREQENAKERAARLAKLAAKTSVKQIELNWSIDPHDLSHRLKKLPSFIDKGRRVEVVLTRKKGKRIATAPEIQQLLDRVNAAIDEADARQIKTEGEAGKTLTITIEKKD</sequence>
<evidence type="ECO:0000313" key="6">
    <source>
        <dbReference type="Proteomes" id="UP000054383"/>
    </source>
</evidence>
<dbReference type="SUPFAM" id="SSF55200">
    <property type="entry name" value="Translation initiation factor IF3, C-terminal domain"/>
    <property type="match status" value="1"/>
</dbReference>
<dbReference type="GO" id="GO:0043022">
    <property type="term" value="F:ribosome binding"/>
    <property type="evidence" value="ECO:0007669"/>
    <property type="project" value="TreeGrafter"/>
</dbReference>
<keyword evidence="3" id="KW-0648">Protein biosynthesis</keyword>
<dbReference type="OrthoDB" id="21573at2759"/>
<dbReference type="Pfam" id="PF05198">
    <property type="entry name" value="IF3_N"/>
    <property type="match status" value="1"/>
</dbReference>
<dbReference type="GO" id="GO:0003743">
    <property type="term" value="F:translation initiation factor activity"/>
    <property type="evidence" value="ECO:0007669"/>
    <property type="project" value="UniProtKB-KW"/>
</dbReference>
<protein>
    <recommendedName>
        <fullName evidence="4">Translation initiation factor 3 N-terminal domain-containing protein</fullName>
    </recommendedName>
</protein>
<proteinExistence type="inferred from homology"/>
<dbReference type="Gene3D" id="3.30.110.10">
    <property type="entry name" value="Translation initiation factor 3 (IF-3), C-terminal domain"/>
    <property type="match status" value="1"/>
</dbReference>
<evidence type="ECO:0000256" key="1">
    <source>
        <dbReference type="ARBA" id="ARBA00005439"/>
    </source>
</evidence>
<dbReference type="InterPro" id="IPR036788">
    <property type="entry name" value="T_IF-3_C_sf"/>
</dbReference>
<dbReference type="InterPro" id="IPR019814">
    <property type="entry name" value="Translation_initiation_fac_3_N"/>
</dbReference>
<reference evidence="5 6" key="1">
    <citation type="submission" date="2015-04" db="EMBL/GenBank/DDBJ databases">
        <authorList>
            <person name="Syromyatnikov M.Y."/>
            <person name="Popov V.N."/>
        </authorList>
    </citation>
    <scope>NUCLEOTIDE SEQUENCE [LARGE SCALE GENOMIC DNA]</scope>
    <source>
        <strain evidence="5">WF-38-12</strain>
    </source>
</reference>
<keyword evidence="2" id="KW-0396">Initiation factor</keyword>
<dbReference type="GO" id="GO:0070124">
    <property type="term" value="P:mitochondrial translational initiation"/>
    <property type="evidence" value="ECO:0007669"/>
    <property type="project" value="TreeGrafter"/>
</dbReference>
<dbReference type="InterPro" id="IPR036787">
    <property type="entry name" value="T_IF-3_N_sf"/>
</dbReference>
<dbReference type="OMA" id="GTQTKAM"/>
<evidence type="ECO:0000256" key="2">
    <source>
        <dbReference type="ARBA" id="ARBA00022540"/>
    </source>
</evidence>
<accession>A0A0U1LJD5</accession>
<comment type="similarity">
    <text evidence="1">Belongs to the IF-3 family.</text>
</comment>
<dbReference type="Gene3D" id="3.10.20.80">
    <property type="entry name" value="Translation initiation factor 3 (IF-3), N-terminal domain"/>
    <property type="match status" value="1"/>
</dbReference>
<evidence type="ECO:0000259" key="4">
    <source>
        <dbReference type="Pfam" id="PF05198"/>
    </source>
</evidence>
<dbReference type="STRING" id="28573.A0A0U1LJD5"/>
<keyword evidence="6" id="KW-1185">Reference proteome</keyword>
<dbReference type="InterPro" id="IPR001288">
    <property type="entry name" value="Translation_initiation_fac_3"/>
</dbReference>
<evidence type="ECO:0000256" key="3">
    <source>
        <dbReference type="ARBA" id="ARBA00022917"/>
    </source>
</evidence>
<dbReference type="AlphaFoldDB" id="A0A0U1LJD5"/>
<evidence type="ECO:0000313" key="5">
    <source>
        <dbReference type="EMBL" id="CRG83083.1"/>
    </source>
</evidence>
<name>A0A0U1LJD5_TALIS</name>
<dbReference type="Proteomes" id="UP000054383">
    <property type="component" value="Unassembled WGS sequence"/>
</dbReference>
<dbReference type="EMBL" id="CVMT01000001">
    <property type="protein sequence ID" value="CRG83083.1"/>
    <property type="molecule type" value="Genomic_DNA"/>
</dbReference>
<gene>
    <name evidence="5" type="ORF">PISL3812_00431</name>
</gene>
<dbReference type="GO" id="GO:0005739">
    <property type="term" value="C:mitochondrion"/>
    <property type="evidence" value="ECO:0007669"/>
    <property type="project" value="TreeGrafter"/>
</dbReference>
<dbReference type="PANTHER" id="PTHR10938:SF0">
    <property type="entry name" value="TRANSLATION INITIATION FACTOR IF-3, MITOCHONDRIAL"/>
    <property type="match status" value="1"/>
</dbReference>
<organism evidence="5 6">
    <name type="scientific">Talaromyces islandicus</name>
    <name type="common">Penicillium islandicum</name>
    <dbReference type="NCBI Taxonomy" id="28573"/>
    <lineage>
        <taxon>Eukaryota</taxon>
        <taxon>Fungi</taxon>
        <taxon>Dikarya</taxon>
        <taxon>Ascomycota</taxon>
        <taxon>Pezizomycotina</taxon>
        <taxon>Eurotiomycetes</taxon>
        <taxon>Eurotiomycetidae</taxon>
        <taxon>Eurotiales</taxon>
        <taxon>Trichocomaceae</taxon>
        <taxon>Talaromyces</taxon>
        <taxon>Talaromyces sect. Islandici</taxon>
    </lineage>
</organism>
<dbReference type="PANTHER" id="PTHR10938">
    <property type="entry name" value="TRANSLATION INITIATION FACTOR IF-3"/>
    <property type="match status" value="1"/>
</dbReference>